<dbReference type="EMBL" id="JABVXQ010000010">
    <property type="protein sequence ID" value="KAF6088493.1"/>
    <property type="molecule type" value="Genomic_DNA"/>
</dbReference>
<feature type="region of interest" description="Disordered" evidence="1">
    <location>
        <begin position="124"/>
        <end position="150"/>
    </location>
</feature>
<dbReference type="AlphaFoldDB" id="A0A833Z8X6"/>
<organism evidence="2 3">
    <name type="scientific">Phyllostomus discolor</name>
    <name type="common">pale spear-nosed bat</name>
    <dbReference type="NCBI Taxonomy" id="89673"/>
    <lineage>
        <taxon>Eukaryota</taxon>
        <taxon>Metazoa</taxon>
        <taxon>Chordata</taxon>
        <taxon>Craniata</taxon>
        <taxon>Vertebrata</taxon>
        <taxon>Euteleostomi</taxon>
        <taxon>Mammalia</taxon>
        <taxon>Eutheria</taxon>
        <taxon>Laurasiatheria</taxon>
        <taxon>Chiroptera</taxon>
        <taxon>Yangochiroptera</taxon>
        <taxon>Phyllostomidae</taxon>
        <taxon>Phyllostominae</taxon>
        <taxon>Phyllostomus</taxon>
    </lineage>
</organism>
<accession>A0A833Z8X6</accession>
<evidence type="ECO:0000313" key="3">
    <source>
        <dbReference type="Proteomes" id="UP000664940"/>
    </source>
</evidence>
<sequence>MDELLSYPCFRQFLYGFSWLRYVPPVERILCGTGGALALDLLQKMDGSAQRVRKDGHKGKEIWDGIIAPKQTGQELEVSHGRNQRKHDNWEEWPRAICHVGVAHQIQSEMFLLKTYRGCAGRMRGPKGPAGGQPRRAISEPAPELALSPG</sequence>
<gene>
    <name evidence="2" type="ORF">HJG60_008317</name>
</gene>
<dbReference type="Proteomes" id="UP000664940">
    <property type="component" value="Unassembled WGS sequence"/>
</dbReference>
<evidence type="ECO:0000256" key="1">
    <source>
        <dbReference type="SAM" id="MobiDB-lite"/>
    </source>
</evidence>
<evidence type="ECO:0000313" key="2">
    <source>
        <dbReference type="EMBL" id="KAF6088493.1"/>
    </source>
</evidence>
<comment type="caution">
    <text evidence="2">The sequence shown here is derived from an EMBL/GenBank/DDBJ whole genome shotgun (WGS) entry which is preliminary data.</text>
</comment>
<protein>
    <submittedName>
        <fullName evidence="2">Uncharacterized protein</fullName>
    </submittedName>
</protein>
<proteinExistence type="predicted"/>
<name>A0A833Z8X6_9CHIR</name>
<reference evidence="2 3" key="1">
    <citation type="journal article" date="2020" name="Nature">
        <title>Six reference-quality genomes reveal evolution of bat adaptations.</title>
        <authorList>
            <person name="Jebb D."/>
            <person name="Huang Z."/>
            <person name="Pippel M."/>
            <person name="Hughes G.M."/>
            <person name="Lavrichenko K."/>
            <person name="Devanna P."/>
            <person name="Winkler S."/>
            <person name="Jermiin L.S."/>
            <person name="Skirmuntt E.C."/>
            <person name="Katzourakis A."/>
            <person name="Burkitt-Gray L."/>
            <person name="Ray D.A."/>
            <person name="Sullivan K.A.M."/>
            <person name="Roscito J.G."/>
            <person name="Kirilenko B.M."/>
            <person name="Davalos L.M."/>
            <person name="Corthals A.P."/>
            <person name="Power M.L."/>
            <person name="Jones G."/>
            <person name="Ransome R.D."/>
            <person name="Dechmann D.K.N."/>
            <person name="Locatelli A.G."/>
            <person name="Puechmaille S.J."/>
            <person name="Fedrigo O."/>
            <person name="Jarvis E.D."/>
            <person name="Hiller M."/>
            <person name="Vernes S.C."/>
            <person name="Myers E.W."/>
            <person name="Teeling E.C."/>
        </authorList>
    </citation>
    <scope>NUCLEOTIDE SEQUENCE [LARGE SCALE GENOMIC DNA]</scope>
    <source>
        <strain evidence="2">Bat1K_MPI-CBG_1</strain>
    </source>
</reference>